<evidence type="ECO:0000259" key="10">
    <source>
        <dbReference type="PROSITE" id="PS51030"/>
    </source>
</evidence>
<dbReference type="InterPro" id="IPR000536">
    <property type="entry name" value="Nucl_hrmn_rcpt_lig-bd"/>
</dbReference>
<proteinExistence type="predicted"/>
<dbReference type="STRING" id="6248.A0A0K0DX21"/>
<dbReference type="AlphaFoldDB" id="A0A0K0DX21"/>
<dbReference type="SMART" id="SM00399">
    <property type="entry name" value="ZnF_C4"/>
    <property type="match status" value="1"/>
</dbReference>
<dbReference type="PROSITE" id="PS00031">
    <property type="entry name" value="NUCLEAR_REC_DBD_1"/>
    <property type="match status" value="1"/>
</dbReference>
<evidence type="ECO:0000256" key="5">
    <source>
        <dbReference type="ARBA" id="ARBA00023125"/>
    </source>
</evidence>
<dbReference type="FunFam" id="3.30.50.10:FF:000116">
    <property type="entry name" value="Nuclear receptor subfamily 4, group A, member 1"/>
    <property type="match status" value="1"/>
</dbReference>
<evidence type="ECO:0000256" key="6">
    <source>
        <dbReference type="ARBA" id="ARBA00023163"/>
    </source>
</evidence>
<dbReference type="SUPFAM" id="SSF57716">
    <property type="entry name" value="Glucocorticoid receptor-like (DNA-binding domain)"/>
    <property type="match status" value="1"/>
</dbReference>
<dbReference type="SUPFAM" id="SSF48508">
    <property type="entry name" value="Nuclear receptor ligand-binding domain"/>
    <property type="match status" value="1"/>
</dbReference>
<keyword evidence="8" id="KW-0539">Nucleus</keyword>
<dbReference type="GO" id="GO:0000981">
    <property type="term" value="F:DNA-binding transcription factor activity, RNA polymerase II-specific"/>
    <property type="evidence" value="ECO:0007669"/>
    <property type="project" value="TreeGrafter"/>
</dbReference>
<dbReference type="WBParaSite" id="SSTP_0000178800.1">
    <property type="protein sequence ID" value="SSTP_0000178800.1"/>
    <property type="gene ID" value="SSTP_0000178800"/>
</dbReference>
<dbReference type="CDD" id="cd06969">
    <property type="entry name" value="NR_DBD_NGFI-B"/>
    <property type="match status" value="1"/>
</dbReference>
<dbReference type="GO" id="GO:0000978">
    <property type="term" value="F:RNA polymerase II cis-regulatory region sequence-specific DNA binding"/>
    <property type="evidence" value="ECO:0007669"/>
    <property type="project" value="TreeGrafter"/>
</dbReference>
<keyword evidence="1" id="KW-0479">Metal-binding</keyword>
<evidence type="ECO:0000256" key="1">
    <source>
        <dbReference type="ARBA" id="ARBA00022723"/>
    </source>
</evidence>
<reference evidence="12" key="1">
    <citation type="submission" date="2015-08" db="UniProtKB">
        <authorList>
            <consortium name="WormBaseParasite"/>
        </authorList>
    </citation>
    <scope>IDENTIFICATION</scope>
</reference>
<dbReference type="PANTHER" id="PTHR24085">
    <property type="entry name" value="NUCLEAR HORMONE RECEPTOR"/>
    <property type="match status" value="1"/>
</dbReference>
<dbReference type="GO" id="GO:0035259">
    <property type="term" value="F:nuclear glucocorticoid receptor binding"/>
    <property type="evidence" value="ECO:0007669"/>
    <property type="project" value="TreeGrafter"/>
</dbReference>
<dbReference type="GO" id="GO:0008270">
    <property type="term" value="F:zinc ion binding"/>
    <property type="evidence" value="ECO:0007669"/>
    <property type="project" value="UniProtKB-KW"/>
</dbReference>
<feature type="region of interest" description="Disordered" evidence="9">
    <location>
        <begin position="44"/>
        <end position="64"/>
    </location>
</feature>
<evidence type="ECO:0000313" key="12">
    <source>
        <dbReference type="WBParaSite" id="SSTP_0000178800.1"/>
    </source>
</evidence>
<sequence length="854" mass="96554">MVSFTKKVKVKNWFKILQIQKDFSNNIMNFGTTQILGEQSDRRIRDNDSVNVGSTNRSPDSDGTVNVNINGRLINTISNAEINLSTTNNGFQNVNDFNTTPFQNYNTSGCFNYNDIFNVTTQNHDAANPTNGNMFFGTSVEFPQNQMTTVFPTSYNSITIPGSNFCSSTANLCRTFDQHTYSNPFLSYGTHFDIPNNQDSLHASNMSHDSLSIKNRSITDISSNIKTSTSNTPYNSHNFMNLNFPFSDKSYTAGSGMSTHSISHTSPFPTSTSIPPHPFHASSFTNIPFIMSAQNSTNASAITAAALINSNQYTGNISQNNMNNVTNTTTTLTTSNIISNNYNNIVDHNHRNNIDNSNKLCAVCNDTAVCQHYGARTCEGCKGFFKRTVQKKAQYVCAGSKNCPIDKRYRSRCQYCRFQKCLAVGMVKEVVRYGCLQGRRGRLPSKAKSQATDKPPSPQMPLITMIQRAWTEGGNNTISEEKKYDSMIESNKMIKLLNNEYISMYQFFMKIPDISSLKLQDFTTLLGRNFFSLLSLKLCYYYPYNKIQIIDKDDEKGHYFYFSASNIKIDIKEIEQCFKPLFKGIGEIAKIFHSQLEWDHASFSTLMTIQLLNRKNERCTDDSYAMNYETFNSNVNSKIKMELDDVGGKECCDINLQDIPSVDRLRSTLINALKDHCCSSNNFQANKLSKIIAQSAIFDVFNKIGFKCLKLFDMTKFLGEKNKQQDTNTFIHIASVFQVLNSIYISFPTNFENLNHSNHQQIDNNYKNNFSHEIVTSKNNINQPNASTRIIDYQNVQRTQQPLLPIAFSIKTSTSPNNLNVNTNTSINNNFINLYETPDMINNLLNETNGNILA</sequence>
<evidence type="ECO:0000256" key="7">
    <source>
        <dbReference type="ARBA" id="ARBA00023170"/>
    </source>
</evidence>
<dbReference type="PROSITE" id="PS51030">
    <property type="entry name" value="NUCLEAR_REC_DBD_2"/>
    <property type="match status" value="1"/>
</dbReference>
<dbReference type="InterPro" id="IPR035500">
    <property type="entry name" value="NHR-like_dom_sf"/>
</dbReference>
<keyword evidence="2" id="KW-0863">Zinc-finger</keyword>
<keyword evidence="3" id="KW-0862">Zinc</keyword>
<evidence type="ECO:0000259" key="11">
    <source>
        <dbReference type="PROSITE" id="PS51843"/>
    </source>
</evidence>
<dbReference type="PRINTS" id="PR00047">
    <property type="entry name" value="STROIDFINGER"/>
</dbReference>
<keyword evidence="5" id="KW-0238">DNA-binding</keyword>
<dbReference type="GO" id="GO:0005667">
    <property type="term" value="C:transcription regulator complex"/>
    <property type="evidence" value="ECO:0007669"/>
    <property type="project" value="TreeGrafter"/>
</dbReference>
<dbReference type="Gene3D" id="3.30.50.10">
    <property type="entry name" value="Erythroid Transcription Factor GATA-1, subunit A"/>
    <property type="match status" value="1"/>
</dbReference>
<dbReference type="Pfam" id="PF00105">
    <property type="entry name" value="zf-C4"/>
    <property type="match status" value="1"/>
</dbReference>
<dbReference type="InterPro" id="IPR013088">
    <property type="entry name" value="Znf_NHR/GATA"/>
</dbReference>
<dbReference type="PROSITE" id="PS51843">
    <property type="entry name" value="NR_LBD"/>
    <property type="match status" value="1"/>
</dbReference>
<evidence type="ECO:0000256" key="8">
    <source>
        <dbReference type="ARBA" id="ARBA00023242"/>
    </source>
</evidence>
<dbReference type="InterPro" id="IPR001628">
    <property type="entry name" value="Znf_hrmn_rcpt"/>
</dbReference>
<dbReference type="PANTHER" id="PTHR24085:SF4">
    <property type="entry name" value="NUCLEAR HORMONE RECEPTOR HR38-RELATED"/>
    <property type="match status" value="1"/>
</dbReference>
<evidence type="ECO:0000256" key="9">
    <source>
        <dbReference type="SAM" id="MobiDB-lite"/>
    </source>
</evidence>
<keyword evidence="7" id="KW-0675">Receptor</keyword>
<keyword evidence="6" id="KW-0804">Transcription</keyword>
<evidence type="ECO:0000256" key="2">
    <source>
        <dbReference type="ARBA" id="ARBA00022771"/>
    </source>
</evidence>
<protein>
    <submittedName>
        <fullName evidence="12">Nuclear receptor domain-containing protein</fullName>
    </submittedName>
</protein>
<accession>A0A0K0DX21</accession>
<feature type="compositionally biased region" description="Polar residues" evidence="9">
    <location>
        <begin position="49"/>
        <end position="64"/>
    </location>
</feature>
<dbReference type="Gene3D" id="1.10.565.10">
    <property type="entry name" value="Retinoid X Receptor"/>
    <property type="match status" value="1"/>
</dbReference>
<evidence type="ECO:0000256" key="4">
    <source>
        <dbReference type="ARBA" id="ARBA00023015"/>
    </source>
</evidence>
<dbReference type="GO" id="GO:0005634">
    <property type="term" value="C:nucleus"/>
    <property type="evidence" value="ECO:0007669"/>
    <property type="project" value="TreeGrafter"/>
</dbReference>
<feature type="domain" description="NR LBD" evidence="11">
    <location>
        <begin position="458"/>
        <end position="734"/>
    </location>
</feature>
<keyword evidence="4" id="KW-0805">Transcription regulation</keyword>
<evidence type="ECO:0000256" key="3">
    <source>
        <dbReference type="ARBA" id="ARBA00022833"/>
    </source>
</evidence>
<dbReference type="GO" id="GO:0071376">
    <property type="term" value="P:cellular response to corticotropin-releasing hormone stimulus"/>
    <property type="evidence" value="ECO:0007669"/>
    <property type="project" value="TreeGrafter"/>
</dbReference>
<name>A0A0K0DX21_STRER</name>
<feature type="domain" description="Nuclear receptor" evidence="10">
    <location>
        <begin position="358"/>
        <end position="433"/>
    </location>
</feature>
<organism evidence="12">
    <name type="scientific">Strongyloides stercoralis</name>
    <name type="common">Threadworm</name>
    <dbReference type="NCBI Taxonomy" id="6248"/>
    <lineage>
        <taxon>Eukaryota</taxon>
        <taxon>Metazoa</taxon>
        <taxon>Ecdysozoa</taxon>
        <taxon>Nematoda</taxon>
        <taxon>Chromadorea</taxon>
        <taxon>Rhabditida</taxon>
        <taxon>Tylenchina</taxon>
        <taxon>Panagrolaimomorpha</taxon>
        <taxon>Strongyloidoidea</taxon>
        <taxon>Strongyloididae</taxon>
        <taxon>Strongyloides</taxon>
    </lineage>
</organism>